<evidence type="ECO:0000313" key="3">
    <source>
        <dbReference type="Proteomes" id="UP000275356"/>
    </source>
</evidence>
<dbReference type="Proteomes" id="UP000275356">
    <property type="component" value="Unassembled WGS sequence"/>
</dbReference>
<dbReference type="InterPro" id="IPR023210">
    <property type="entry name" value="NADP_OxRdtase_dom"/>
</dbReference>
<keyword evidence="3" id="KW-1185">Reference proteome</keyword>
<dbReference type="Gene3D" id="3.20.20.100">
    <property type="entry name" value="NADP-dependent oxidoreductase domain"/>
    <property type="match status" value="1"/>
</dbReference>
<dbReference type="PANTHER" id="PTHR43364">
    <property type="entry name" value="NADH-SPECIFIC METHYLGLYOXAL REDUCTASE-RELATED"/>
    <property type="match status" value="1"/>
</dbReference>
<feature type="domain" description="NADP-dependent oxidoreductase" evidence="1">
    <location>
        <begin position="15"/>
        <end position="310"/>
    </location>
</feature>
<dbReference type="InterPro" id="IPR050523">
    <property type="entry name" value="AKR_Detox_Biosynth"/>
</dbReference>
<dbReference type="GO" id="GO:0016491">
    <property type="term" value="F:oxidoreductase activity"/>
    <property type="evidence" value="ECO:0007669"/>
    <property type="project" value="InterPro"/>
</dbReference>
<dbReference type="SUPFAM" id="SSF51430">
    <property type="entry name" value="NAD(P)-linked oxidoreductase"/>
    <property type="match status" value="1"/>
</dbReference>
<dbReference type="GO" id="GO:0005829">
    <property type="term" value="C:cytosol"/>
    <property type="evidence" value="ECO:0007669"/>
    <property type="project" value="TreeGrafter"/>
</dbReference>
<accession>A0A3N2D0V4</accession>
<evidence type="ECO:0000259" key="1">
    <source>
        <dbReference type="Pfam" id="PF00248"/>
    </source>
</evidence>
<proteinExistence type="predicted"/>
<dbReference type="AlphaFoldDB" id="A0A3N2D0V4"/>
<sequence>MESRRLGASGLHVPPLGLGTLTWGRDTDVHEARDLLTAYLDAGGFLLDTAASYAAGASETTIGRLLGEHVAREEVVLCSKAGVRVDGAPGPGVDAGRGSLLGTLDASLRRLGTDHLDLWLVQVFDPDVPVEETLSALDVAVRSGRVRYVGVSNYPGWAAARTATLAAAGGGAGTGLTAVQMEHSLLQRGAERELLPAAAALGLGTMAWSPLGRGVLTGKYRRARPADSRAASAHLRSFVEPYLTDAASRVVEAVATAAQGLGRSPAQVALAWTRGRVDTSLIGPRTPAQLAELLDSLDLELPEPITQVLDEVTAPALGYPERR</sequence>
<dbReference type="PANTHER" id="PTHR43364:SF18">
    <property type="entry name" value="OXIDOREDUCTASE"/>
    <property type="match status" value="1"/>
</dbReference>
<organism evidence="2 3">
    <name type="scientific">Salana multivorans</name>
    <dbReference type="NCBI Taxonomy" id="120377"/>
    <lineage>
        <taxon>Bacteria</taxon>
        <taxon>Bacillati</taxon>
        <taxon>Actinomycetota</taxon>
        <taxon>Actinomycetes</taxon>
        <taxon>Micrococcales</taxon>
        <taxon>Beutenbergiaceae</taxon>
        <taxon>Salana</taxon>
    </lineage>
</organism>
<comment type="caution">
    <text evidence="2">The sequence shown here is derived from an EMBL/GenBank/DDBJ whole genome shotgun (WGS) entry which is preliminary data.</text>
</comment>
<evidence type="ECO:0000313" key="2">
    <source>
        <dbReference type="EMBL" id="ROR93409.1"/>
    </source>
</evidence>
<dbReference type="RefSeq" id="WP_123740379.1">
    <property type="nucleotide sequence ID" value="NZ_RKHQ01000002.1"/>
</dbReference>
<dbReference type="OrthoDB" id="9768793at2"/>
<dbReference type="InterPro" id="IPR036812">
    <property type="entry name" value="NAD(P)_OxRdtase_dom_sf"/>
</dbReference>
<protein>
    <submittedName>
        <fullName evidence="2">Aryl-alcohol dehydrogenase-like predicted oxidoreductase</fullName>
    </submittedName>
</protein>
<dbReference type="Pfam" id="PF00248">
    <property type="entry name" value="Aldo_ket_red"/>
    <property type="match status" value="1"/>
</dbReference>
<gene>
    <name evidence="2" type="ORF">EDD28_2822</name>
</gene>
<reference evidence="2 3" key="1">
    <citation type="submission" date="2018-11" db="EMBL/GenBank/DDBJ databases">
        <title>Sequencing the genomes of 1000 actinobacteria strains.</title>
        <authorList>
            <person name="Klenk H.-P."/>
        </authorList>
    </citation>
    <scope>NUCLEOTIDE SEQUENCE [LARGE SCALE GENOMIC DNA]</scope>
    <source>
        <strain evidence="2 3">DSM 13521</strain>
    </source>
</reference>
<name>A0A3N2D0V4_9MICO</name>
<dbReference type="InterPro" id="IPR018170">
    <property type="entry name" value="Aldo/ket_reductase_CS"/>
</dbReference>
<dbReference type="EMBL" id="RKHQ01000002">
    <property type="protein sequence ID" value="ROR93409.1"/>
    <property type="molecule type" value="Genomic_DNA"/>
</dbReference>
<dbReference type="PROSITE" id="PS00062">
    <property type="entry name" value="ALDOKETO_REDUCTASE_2"/>
    <property type="match status" value="1"/>
</dbReference>